<evidence type="ECO:0000256" key="2">
    <source>
        <dbReference type="RuleBase" id="RU363072"/>
    </source>
</evidence>
<evidence type="ECO:0000256" key="3">
    <source>
        <dbReference type="SAM" id="MobiDB-lite"/>
    </source>
</evidence>
<evidence type="ECO:0000256" key="1">
    <source>
        <dbReference type="ARBA" id="ARBA00008769"/>
    </source>
</evidence>
<dbReference type="GO" id="GO:0016020">
    <property type="term" value="C:membrane"/>
    <property type="evidence" value="ECO:0007669"/>
    <property type="project" value="InterPro"/>
</dbReference>
<sequence>MGLPGHWLLLALGSCGLMHDTSARPAQDADASTSSVAEGEDLTPEEIRRRDRPSGTINTEDTGWLWSRVAGLGGLREQLEDRGVAVEFLYSGDASWVASGDAVADHAFERGLLELTLQYDTSAAFGFEGGTALASLQGIHGGDPSEGLGVLQPLSGVDAERRIQLGRIWYQQEFTATDTRVRAGKIDANSLFAYVDGGSQFLHSSMGFSPTIFLMPSYPDAAFGLTIVQSFGVLGVRAGAFDGAFARGVRTGELGLGPLFDGGNDYFFIGEADATWSRGRVAFGAWQSTSRVPRFDGASEDGTGGYYATAESRLWTSRAAEPDTLDGFLQWGNADREVSIFEEHFGAGLAWKSPAGHRQPTAGIGLSRATLSRAEGSGFSASAETAIELYFGFEPFRWVRIKPDLQWVNSPGGDASRSDLWLATIRFTLAI</sequence>
<dbReference type="Pfam" id="PF04966">
    <property type="entry name" value="OprB"/>
    <property type="match status" value="1"/>
</dbReference>
<dbReference type="Gene3D" id="2.40.160.180">
    <property type="entry name" value="Carbohydrate-selective porin OprB"/>
    <property type="match status" value="1"/>
</dbReference>
<dbReference type="Proteomes" id="UP000320390">
    <property type="component" value="Chromosome"/>
</dbReference>
<organism evidence="4 5">
    <name type="scientific">Saltatorellus ferox</name>
    <dbReference type="NCBI Taxonomy" id="2528018"/>
    <lineage>
        <taxon>Bacteria</taxon>
        <taxon>Pseudomonadati</taxon>
        <taxon>Planctomycetota</taxon>
        <taxon>Planctomycetia</taxon>
        <taxon>Planctomycetia incertae sedis</taxon>
        <taxon>Saltatorellus</taxon>
    </lineage>
</organism>
<evidence type="ECO:0000313" key="4">
    <source>
        <dbReference type="EMBL" id="QDV06090.1"/>
    </source>
</evidence>
<dbReference type="GO" id="GO:0015288">
    <property type="term" value="F:porin activity"/>
    <property type="evidence" value="ECO:0007669"/>
    <property type="project" value="InterPro"/>
</dbReference>
<comment type="similarity">
    <text evidence="1 2">Belongs to the OprB family.</text>
</comment>
<dbReference type="PANTHER" id="PTHR37944">
    <property type="entry name" value="PORIN B"/>
    <property type="match status" value="1"/>
</dbReference>
<dbReference type="OrthoDB" id="260073at2"/>
<feature type="region of interest" description="Disordered" evidence="3">
    <location>
        <begin position="22"/>
        <end position="56"/>
    </location>
</feature>
<protein>
    <submittedName>
        <fullName evidence="4">Carbohydrate-selective porin, OprB family</fullName>
    </submittedName>
</protein>
<accession>A0A518EPT4</accession>
<reference evidence="4 5" key="1">
    <citation type="submission" date="2019-02" db="EMBL/GenBank/DDBJ databases">
        <title>Deep-cultivation of Planctomycetes and their phenomic and genomic characterization uncovers novel biology.</title>
        <authorList>
            <person name="Wiegand S."/>
            <person name="Jogler M."/>
            <person name="Boedeker C."/>
            <person name="Pinto D."/>
            <person name="Vollmers J."/>
            <person name="Rivas-Marin E."/>
            <person name="Kohn T."/>
            <person name="Peeters S.H."/>
            <person name="Heuer A."/>
            <person name="Rast P."/>
            <person name="Oberbeckmann S."/>
            <person name="Bunk B."/>
            <person name="Jeske O."/>
            <person name="Meyerdierks A."/>
            <person name="Storesund J.E."/>
            <person name="Kallscheuer N."/>
            <person name="Luecker S."/>
            <person name="Lage O.M."/>
            <person name="Pohl T."/>
            <person name="Merkel B.J."/>
            <person name="Hornburger P."/>
            <person name="Mueller R.-W."/>
            <person name="Bruemmer F."/>
            <person name="Labrenz M."/>
            <person name="Spormann A.M."/>
            <person name="Op den Camp H."/>
            <person name="Overmann J."/>
            <person name="Amann R."/>
            <person name="Jetten M.S.M."/>
            <person name="Mascher T."/>
            <person name="Medema M.H."/>
            <person name="Devos D.P."/>
            <person name="Kaster A.-K."/>
            <person name="Ovreas L."/>
            <person name="Rohde M."/>
            <person name="Galperin M.Y."/>
            <person name="Jogler C."/>
        </authorList>
    </citation>
    <scope>NUCLEOTIDE SEQUENCE [LARGE SCALE GENOMIC DNA]</scope>
    <source>
        <strain evidence="4 5">Poly30</strain>
    </source>
</reference>
<dbReference type="RefSeq" id="WP_145195969.1">
    <property type="nucleotide sequence ID" value="NZ_CP036434.1"/>
</dbReference>
<name>A0A518EPT4_9BACT</name>
<dbReference type="GO" id="GO:0008643">
    <property type="term" value="P:carbohydrate transport"/>
    <property type="evidence" value="ECO:0007669"/>
    <property type="project" value="InterPro"/>
</dbReference>
<dbReference type="EMBL" id="CP036434">
    <property type="protein sequence ID" value="QDV06090.1"/>
    <property type="molecule type" value="Genomic_DNA"/>
</dbReference>
<dbReference type="InterPro" id="IPR038673">
    <property type="entry name" value="OprB_sf"/>
</dbReference>
<dbReference type="InterPro" id="IPR052932">
    <property type="entry name" value="OprB_Porin"/>
</dbReference>
<keyword evidence="5" id="KW-1185">Reference proteome</keyword>
<evidence type="ECO:0000313" key="5">
    <source>
        <dbReference type="Proteomes" id="UP000320390"/>
    </source>
</evidence>
<dbReference type="InterPro" id="IPR007049">
    <property type="entry name" value="Carb-sel_porin_OprB"/>
</dbReference>
<proteinExistence type="inferred from homology"/>
<gene>
    <name evidence="4" type="ORF">Poly30_15940</name>
</gene>
<dbReference type="PANTHER" id="PTHR37944:SF1">
    <property type="entry name" value="PORIN B"/>
    <property type="match status" value="1"/>
</dbReference>
<dbReference type="AlphaFoldDB" id="A0A518EPT4"/>